<feature type="compositionally biased region" description="Low complexity" evidence="1">
    <location>
        <begin position="347"/>
        <end position="357"/>
    </location>
</feature>
<dbReference type="Proteomes" id="UP000824263">
    <property type="component" value="Unassembled WGS sequence"/>
</dbReference>
<sequence length="416" mass="43652">MKKFKKIVPFILIMTLTCVSLPMAAQADSAKVVTLGANLSEDQKNSMYEYFGTSADQVETIEVTNADEREYMEGIATEAQIGTRTYSCSYVEPTDSGGIQVKVANLTFVTSSMIASTLLTSGMENCNVVAASPIEVSGTGALTGIMMAYETASGEELSEDQKEAAVEELVTTGDLADSVGQEEAAELMNDVKQDVIENGLTDEGDIQNSVQDAADSLSITLTDDQMAQIVSLMQTISQFDYDVNALKDTLDNLAGRDDGFFANLWNSITSFFTGGDNSDGGIINDTNDEILGDNAVIDSTLNSVKDAAENADGEGFWDRVVNFFKGLFGGDDTEATSDETTTEETDGTTGNADETAAPDSEGTDGTATAEDSGTSDDGSTDGTADDSSSSDEAAPDEGSEADSAQTENAEGTTATE</sequence>
<evidence type="ECO:0000313" key="3">
    <source>
        <dbReference type="EMBL" id="HIW83016.1"/>
    </source>
</evidence>
<protein>
    <submittedName>
        <fullName evidence="3">DUF1002 domain-containing protein</fullName>
    </submittedName>
</protein>
<comment type="caution">
    <text evidence="3">The sequence shown here is derived from an EMBL/GenBank/DDBJ whole genome shotgun (WGS) entry which is preliminary data.</text>
</comment>
<feature type="region of interest" description="Disordered" evidence="1">
    <location>
        <begin position="329"/>
        <end position="416"/>
    </location>
</feature>
<organism evidence="3 4">
    <name type="scientific">Candidatus Dorea gallistercoris</name>
    <dbReference type="NCBI Taxonomy" id="2838542"/>
    <lineage>
        <taxon>Bacteria</taxon>
        <taxon>Bacillati</taxon>
        <taxon>Bacillota</taxon>
        <taxon>Clostridia</taxon>
        <taxon>Lachnospirales</taxon>
        <taxon>Lachnospiraceae</taxon>
        <taxon>Dorea</taxon>
    </lineage>
</organism>
<feature type="chain" id="PRO_5039489909" evidence="2">
    <location>
        <begin position="28"/>
        <end position="416"/>
    </location>
</feature>
<gene>
    <name evidence="3" type="ORF">H9873_01645</name>
</gene>
<dbReference type="EMBL" id="DXGF01000030">
    <property type="protein sequence ID" value="HIW83016.1"/>
    <property type="molecule type" value="Genomic_DNA"/>
</dbReference>
<dbReference type="AlphaFoldDB" id="A0A9D1R781"/>
<feature type="compositionally biased region" description="Acidic residues" evidence="1">
    <location>
        <begin position="331"/>
        <end position="346"/>
    </location>
</feature>
<dbReference type="InterPro" id="IPR009343">
    <property type="entry name" value="DUF1002"/>
</dbReference>
<dbReference type="Pfam" id="PF06207">
    <property type="entry name" value="DUF1002"/>
    <property type="match status" value="1"/>
</dbReference>
<reference evidence="3" key="2">
    <citation type="submission" date="2021-04" db="EMBL/GenBank/DDBJ databases">
        <authorList>
            <person name="Gilroy R."/>
        </authorList>
    </citation>
    <scope>NUCLEOTIDE SEQUENCE</scope>
    <source>
        <strain evidence="3">ChiSxjej1B13-11762</strain>
    </source>
</reference>
<evidence type="ECO:0000313" key="4">
    <source>
        <dbReference type="Proteomes" id="UP000824263"/>
    </source>
</evidence>
<keyword evidence="2" id="KW-0732">Signal</keyword>
<feature type="compositionally biased region" description="Polar residues" evidence="1">
    <location>
        <begin position="405"/>
        <end position="416"/>
    </location>
</feature>
<name>A0A9D1R781_9FIRM</name>
<evidence type="ECO:0000256" key="2">
    <source>
        <dbReference type="SAM" id="SignalP"/>
    </source>
</evidence>
<proteinExistence type="predicted"/>
<accession>A0A9D1R781</accession>
<feature type="compositionally biased region" description="Low complexity" evidence="1">
    <location>
        <begin position="368"/>
        <end position="392"/>
    </location>
</feature>
<evidence type="ECO:0000256" key="1">
    <source>
        <dbReference type="SAM" id="MobiDB-lite"/>
    </source>
</evidence>
<feature type="signal peptide" evidence="2">
    <location>
        <begin position="1"/>
        <end position="27"/>
    </location>
</feature>
<reference evidence="3" key="1">
    <citation type="journal article" date="2021" name="PeerJ">
        <title>Extensive microbial diversity within the chicken gut microbiome revealed by metagenomics and culture.</title>
        <authorList>
            <person name="Gilroy R."/>
            <person name="Ravi A."/>
            <person name="Getino M."/>
            <person name="Pursley I."/>
            <person name="Horton D.L."/>
            <person name="Alikhan N.F."/>
            <person name="Baker D."/>
            <person name="Gharbi K."/>
            <person name="Hall N."/>
            <person name="Watson M."/>
            <person name="Adriaenssens E.M."/>
            <person name="Foster-Nyarko E."/>
            <person name="Jarju S."/>
            <person name="Secka A."/>
            <person name="Antonio M."/>
            <person name="Oren A."/>
            <person name="Chaudhuri R.R."/>
            <person name="La Ragione R."/>
            <person name="Hildebrand F."/>
            <person name="Pallen M.J."/>
        </authorList>
    </citation>
    <scope>NUCLEOTIDE SEQUENCE</scope>
    <source>
        <strain evidence="3">ChiSxjej1B13-11762</strain>
    </source>
</reference>